<dbReference type="PANTHER" id="PTHR19433:SF111">
    <property type="entry name" value="T CELL RECEPTOR ALPHA VARIABLE 4"/>
    <property type="match status" value="1"/>
</dbReference>
<dbReference type="AlphaFoldDB" id="A0AAY5EWR2"/>
<reference evidence="10" key="2">
    <citation type="submission" date="2025-08" db="UniProtKB">
        <authorList>
            <consortium name="Ensembl"/>
        </authorList>
    </citation>
    <scope>IDENTIFICATION</scope>
</reference>
<dbReference type="GO" id="GO:0009617">
    <property type="term" value="P:response to bacterium"/>
    <property type="evidence" value="ECO:0007669"/>
    <property type="project" value="TreeGrafter"/>
</dbReference>
<dbReference type="Gene3D" id="2.60.40.10">
    <property type="entry name" value="Immunoglobulins"/>
    <property type="match status" value="1"/>
</dbReference>
<dbReference type="InterPro" id="IPR007110">
    <property type="entry name" value="Ig-like_dom"/>
</dbReference>
<organism evidence="10 11">
    <name type="scientific">Electrophorus electricus</name>
    <name type="common">Electric eel</name>
    <name type="synonym">Gymnotus electricus</name>
    <dbReference type="NCBI Taxonomy" id="8005"/>
    <lineage>
        <taxon>Eukaryota</taxon>
        <taxon>Metazoa</taxon>
        <taxon>Chordata</taxon>
        <taxon>Craniata</taxon>
        <taxon>Vertebrata</taxon>
        <taxon>Euteleostomi</taxon>
        <taxon>Actinopterygii</taxon>
        <taxon>Neopterygii</taxon>
        <taxon>Teleostei</taxon>
        <taxon>Ostariophysi</taxon>
        <taxon>Gymnotiformes</taxon>
        <taxon>Gymnotoidei</taxon>
        <taxon>Gymnotidae</taxon>
        <taxon>Electrophorus</taxon>
    </lineage>
</organism>
<dbReference type="PANTHER" id="PTHR19433">
    <property type="entry name" value="T-CELL RECEPTOR ALPHA CHAIN V REGION-RELATED"/>
    <property type="match status" value="1"/>
</dbReference>
<evidence type="ECO:0000256" key="6">
    <source>
        <dbReference type="ARBA" id="ARBA00023157"/>
    </source>
</evidence>
<evidence type="ECO:0000256" key="5">
    <source>
        <dbReference type="ARBA" id="ARBA00023136"/>
    </source>
</evidence>
<keyword evidence="4" id="KW-0391">Immunity</keyword>
<keyword evidence="3" id="KW-0732">Signal</keyword>
<protein>
    <recommendedName>
        <fullName evidence="9">Ig-like domain-containing protein</fullName>
    </recommendedName>
</protein>
<dbReference type="PROSITE" id="PS50835">
    <property type="entry name" value="IG_LIKE"/>
    <property type="match status" value="1"/>
</dbReference>
<dbReference type="InterPro" id="IPR013106">
    <property type="entry name" value="Ig_V-set"/>
</dbReference>
<dbReference type="InterPro" id="IPR036179">
    <property type="entry name" value="Ig-like_dom_sf"/>
</dbReference>
<evidence type="ECO:0000256" key="3">
    <source>
        <dbReference type="ARBA" id="ARBA00022729"/>
    </source>
</evidence>
<dbReference type="Ensembl" id="ENSEEET00000060082.1">
    <property type="protein sequence ID" value="ENSEEEP00000061195.1"/>
    <property type="gene ID" value="ENSEEEG00000027614.1"/>
</dbReference>
<keyword evidence="7" id="KW-0325">Glycoprotein</keyword>
<feature type="domain" description="Ig-like" evidence="9">
    <location>
        <begin position="1"/>
        <end position="97"/>
    </location>
</feature>
<evidence type="ECO:0000256" key="8">
    <source>
        <dbReference type="SAM" id="MobiDB-lite"/>
    </source>
</evidence>
<dbReference type="GeneTree" id="ENSGT01120000273824"/>
<keyword evidence="2" id="KW-1003">Cell membrane</keyword>
<dbReference type="GO" id="GO:0002376">
    <property type="term" value="P:immune system process"/>
    <property type="evidence" value="ECO:0007669"/>
    <property type="project" value="UniProtKB-KW"/>
</dbReference>
<keyword evidence="6" id="KW-1015">Disulfide bond</keyword>
<dbReference type="Proteomes" id="UP000314983">
    <property type="component" value="Chromosome 12"/>
</dbReference>
<sequence>MNVSGKNITLNCTLKATSSDNYWSIWYKQRLKKEPQQVGRAKIKKLATISSPFNNSRFIMKWSNDTTNSLTIVNLTEEDEGAYFCGVAEKSEHKTLVNRMSKPQLFYGVECRKNISLYCTINTEKNKVGGLMTVMFTKHCCSFTQQHNAEELNYAAIHINERKTKRGQVKRGQSENSMYSEVKRSAPTHYHLDY</sequence>
<dbReference type="CDD" id="cd00099">
    <property type="entry name" value="IgV"/>
    <property type="match status" value="1"/>
</dbReference>
<dbReference type="InterPro" id="IPR013783">
    <property type="entry name" value="Ig-like_fold"/>
</dbReference>
<comment type="subcellular location">
    <subcellularLocation>
        <location evidence="1">Cell membrane</location>
    </subcellularLocation>
</comment>
<proteinExistence type="predicted"/>
<evidence type="ECO:0000256" key="2">
    <source>
        <dbReference type="ARBA" id="ARBA00022475"/>
    </source>
</evidence>
<name>A0AAY5EWR2_ELEEL</name>
<reference evidence="10" key="3">
    <citation type="submission" date="2025-09" db="UniProtKB">
        <authorList>
            <consortium name="Ensembl"/>
        </authorList>
    </citation>
    <scope>IDENTIFICATION</scope>
</reference>
<accession>A0AAY5EWR2</accession>
<feature type="region of interest" description="Disordered" evidence="8">
    <location>
        <begin position="165"/>
        <end position="194"/>
    </location>
</feature>
<dbReference type="GO" id="GO:0005886">
    <property type="term" value="C:plasma membrane"/>
    <property type="evidence" value="ECO:0007669"/>
    <property type="project" value="UniProtKB-SubCell"/>
</dbReference>
<evidence type="ECO:0000313" key="10">
    <source>
        <dbReference type="Ensembl" id="ENSEEEP00000061195.1"/>
    </source>
</evidence>
<keyword evidence="11" id="KW-1185">Reference proteome</keyword>
<dbReference type="InterPro" id="IPR052051">
    <property type="entry name" value="TCR_complex_component"/>
</dbReference>
<dbReference type="Pfam" id="PF07686">
    <property type="entry name" value="V-set"/>
    <property type="match status" value="1"/>
</dbReference>
<evidence type="ECO:0000313" key="11">
    <source>
        <dbReference type="Proteomes" id="UP000314983"/>
    </source>
</evidence>
<keyword evidence="5" id="KW-0472">Membrane</keyword>
<reference evidence="10 11" key="1">
    <citation type="submission" date="2020-05" db="EMBL/GenBank/DDBJ databases">
        <title>Electrophorus electricus (electric eel) genome, fEleEle1, primary haplotype.</title>
        <authorList>
            <person name="Myers G."/>
            <person name="Meyer A."/>
            <person name="Fedrigo O."/>
            <person name="Formenti G."/>
            <person name="Rhie A."/>
            <person name="Tracey A."/>
            <person name="Sims Y."/>
            <person name="Jarvis E.D."/>
        </authorList>
    </citation>
    <scope>NUCLEOTIDE SEQUENCE [LARGE SCALE GENOMIC DNA]</scope>
</reference>
<evidence type="ECO:0000259" key="9">
    <source>
        <dbReference type="PROSITE" id="PS50835"/>
    </source>
</evidence>
<evidence type="ECO:0000256" key="1">
    <source>
        <dbReference type="ARBA" id="ARBA00004236"/>
    </source>
</evidence>
<dbReference type="SUPFAM" id="SSF48726">
    <property type="entry name" value="Immunoglobulin"/>
    <property type="match status" value="1"/>
</dbReference>
<evidence type="ECO:0000256" key="7">
    <source>
        <dbReference type="ARBA" id="ARBA00023180"/>
    </source>
</evidence>
<evidence type="ECO:0000256" key="4">
    <source>
        <dbReference type="ARBA" id="ARBA00022859"/>
    </source>
</evidence>